<name>A0A8J2YST4_9PROT</name>
<comment type="caution">
    <text evidence="1">The sequence shown here is derived from an EMBL/GenBank/DDBJ whole genome shotgun (WGS) entry which is preliminary data.</text>
</comment>
<proteinExistence type="predicted"/>
<organism evidence="1 2">
    <name type="scientific">Aliidongia dinghuensis</name>
    <dbReference type="NCBI Taxonomy" id="1867774"/>
    <lineage>
        <taxon>Bacteria</taxon>
        <taxon>Pseudomonadati</taxon>
        <taxon>Pseudomonadota</taxon>
        <taxon>Alphaproteobacteria</taxon>
        <taxon>Rhodospirillales</taxon>
        <taxon>Dongiaceae</taxon>
        <taxon>Aliidongia</taxon>
    </lineage>
</organism>
<protein>
    <submittedName>
        <fullName evidence="1">Uncharacterized protein</fullName>
    </submittedName>
</protein>
<sequence length="50" mass="5412">MANALPLFGQVLFGVILVASGLDKLGDPAVVMDYVRVALPYRIRTRRAAP</sequence>
<dbReference type="EMBL" id="BMJQ01000005">
    <property type="protein sequence ID" value="GGF16008.1"/>
    <property type="molecule type" value="Genomic_DNA"/>
</dbReference>
<accession>A0A8J2YST4</accession>
<dbReference type="RefSeq" id="WP_189045620.1">
    <property type="nucleotide sequence ID" value="NZ_BMJQ01000005.1"/>
</dbReference>
<evidence type="ECO:0000313" key="1">
    <source>
        <dbReference type="EMBL" id="GGF16008.1"/>
    </source>
</evidence>
<dbReference type="Proteomes" id="UP000646365">
    <property type="component" value="Unassembled WGS sequence"/>
</dbReference>
<reference evidence="1" key="1">
    <citation type="journal article" date="2014" name="Int. J. Syst. Evol. Microbiol.">
        <title>Complete genome sequence of Corynebacterium casei LMG S-19264T (=DSM 44701T), isolated from a smear-ripened cheese.</title>
        <authorList>
            <consortium name="US DOE Joint Genome Institute (JGI-PGF)"/>
            <person name="Walter F."/>
            <person name="Albersmeier A."/>
            <person name="Kalinowski J."/>
            <person name="Ruckert C."/>
        </authorList>
    </citation>
    <scope>NUCLEOTIDE SEQUENCE</scope>
    <source>
        <strain evidence="1">CGMCC 1.15725</strain>
    </source>
</reference>
<dbReference type="AlphaFoldDB" id="A0A8J2YST4"/>
<reference evidence="1" key="2">
    <citation type="submission" date="2020-09" db="EMBL/GenBank/DDBJ databases">
        <authorList>
            <person name="Sun Q."/>
            <person name="Zhou Y."/>
        </authorList>
    </citation>
    <scope>NUCLEOTIDE SEQUENCE</scope>
    <source>
        <strain evidence="1">CGMCC 1.15725</strain>
    </source>
</reference>
<evidence type="ECO:0000313" key="2">
    <source>
        <dbReference type="Proteomes" id="UP000646365"/>
    </source>
</evidence>
<gene>
    <name evidence="1" type="ORF">GCM10011611_22230</name>
</gene>
<keyword evidence="2" id="KW-1185">Reference proteome</keyword>